<dbReference type="AlphaFoldDB" id="A0A502DY93"/>
<dbReference type="Pfam" id="PF07813">
    <property type="entry name" value="LTXXQ"/>
    <property type="match status" value="1"/>
</dbReference>
<evidence type="ECO:0000313" key="3">
    <source>
        <dbReference type="EMBL" id="TPG29236.1"/>
    </source>
</evidence>
<feature type="compositionally biased region" description="Basic residues" evidence="1">
    <location>
        <begin position="156"/>
        <end position="165"/>
    </location>
</feature>
<dbReference type="InterPro" id="IPR012899">
    <property type="entry name" value="LTXXQ"/>
</dbReference>
<feature type="region of interest" description="Disordered" evidence="1">
    <location>
        <begin position="24"/>
        <end position="49"/>
    </location>
</feature>
<dbReference type="RefSeq" id="WP_140841566.1">
    <property type="nucleotide sequence ID" value="NZ_RCZI01000002.1"/>
</dbReference>
<feature type="chain" id="PRO_5021314682" description="LTXXQ motif family protein" evidence="2">
    <location>
        <begin position="24"/>
        <end position="177"/>
    </location>
</feature>
<feature type="region of interest" description="Disordered" evidence="1">
    <location>
        <begin position="153"/>
        <end position="177"/>
    </location>
</feature>
<evidence type="ECO:0000256" key="2">
    <source>
        <dbReference type="SAM" id="SignalP"/>
    </source>
</evidence>
<evidence type="ECO:0008006" key="5">
    <source>
        <dbReference type="Google" id="ProtNLM"/>
    </source>
</evidence>
<dbReference type="OrthoDB" id="5298564at2"/>
<evidence type="ECO:0000313" key="4">
    <source>
        <dbReference type="Proteomes" id="UP000319212"/>
    </source>
</evidence>
<protein>
    <recommendedName>
        <fullName evidence="5">LTXXQ motif family protein</fullName>
    </recommendedName>
</protein>
<sequence>MITARQRILWASLLASATFAASAQTTPPPAVPAGPQVHAEQRVHPARDGKLAERMQERRVKHMADLKAQLKLNASQEGAWSTYESAVKPKAPPQRIDRKAARAEFEKLSTPQRLDRMQARQSERAARFAQRADATRSFYAVLTPEQQMTFDAKAMPHGRHGKHHGHGADRPMQPAKG</sequence>
<accession>A0A502DY93</accession>
<proteinExistence type="predicted"/>
<evidence type="ECO:0000256" key="1">
    <source>
        <dbReference type="SAM" id="MobiDB-lite"/>
    </source>
</evidence>
<dbReference type="GO" id="GO:0042597">
    <property type="term" value="C:periplasmic space"/>
    <property type="evidence" value="ECO:0007669"/>
    <property type="project" value="InterPro"/>
</dbReference>
<keyword evidence="2" id="KW-0732">Signal</keyword>
<gene>
    <name evidence="3" type="ORF">EAH82_10840</name>
</gene>
<organism evidence="3 4">
    <name type="scientific">Variovorax guangxiensis</name>
    <dbReference type="NCBI Taxonomy" id="1775474"/>
    <lineage>
        <taxon>Bacteria</taxon>
        <taxon>Pseudomonadati</taxon>
        <taxon>Pseudomonadota</taxon>
        <taxon>Betaproteobacteria</taxon>
        <taxon>Burkholderiales</taxon>
        <taxon>Comamonadaceae</taxon>
        <taxon>Variovorax</taxon>
    </lineage>
</organism>
<dbReference type="Proteomes" id="UP000319212">
    <property type="component" value="Unassembled WGS sequence"/>
</dbReference>
<dbReference type="EMBL" id="RCZI01000002">
    <property type="protein sequence ID" value="TPG29236.1"/>
    <property type="molecule type" value="Genomic_DNA"/>
</dbReference>
<dbReference type="Gene3D" id="1.20.120.1490">
    <property type="match status" value="1"/>
</dbReference>
<name>A0A502DY93_9BURK</name>
<comment type="caution">
    <text evidence="3">The sequence shown here is derived from an EMBL/GenBank/DDBJ whole genome shotgun (WGS) entry which is preliminary data.</text>
</comment>
<feature type="compositionally biased region" description="Basic and acidic residues" evidence="1">
    <location>
        <begin position="39"/>
        <end position="49"/>
    </location>
</feature>
<reference evidence="3 4" key="1">
    <citation type="journal article" date="2019" name="Environ. Microbiol.">
        <title>Species interactions and distinct microbial communities in high Arctic permafrost affected cryosols are associated with the CH4 and CO2 gas fluxes.</title>
        <authorList>
            <person name="Altshuler I."/>
            <person name="Hamel J."/>
            <person name="Turney S."/>
            <person name="Magnuson E."/>
            <person name="Levesque R."/>
            <person name="Greer C."/>
            <person name="Whyte L.G."/>
        </authorList>
    </citation>
    <scope>NUCLEOTIDE SEQUENCE [LARGE SCALE GENOMIC DNA]</scope>
    <source>
        <strain evidence="3 4">S06.C</strain>
    </source>
</reference>
<feature type="signal peptide" evidence="2">
    <location>
        <begin position="1"/>
        <end position="23"/>
    </location>
</feature>